<dbReference type="GO" id="GO:0006865">
    <property type="term" value="P:amino acid transport"/>
    <property type="evidence" value="ECO:0007669"/>
    <property type="project" value="TreeGrafter"/>
</dbReference>
<dbReference type="Gene3D" id="3.40.190.10">
    <property type="entry name" value="Periplasmic binding protein-like II"/>
    <property type="match status" value="2"/>
</dbReference>
<feature type="domain" description="Ionotropic glutamate receptor C-terminal" evidence="6">
    <location>
        <begin position="36"/>
        <end position="267"/>
    </location>
</feature>
<evidence type="ECO:0000313" key="7">
    <source>
        <dbReference type="EMBL" id="AVO33217.1"/>
    </source>
</evidence>
<evidence type="ECO:0000256" key="1">
    <source>
        <dbReference type="ARBA" id="ARBA00010333"/>
    </source>
</evidence>
<dbReference type="PANTHER" id="PTHR30085:SF2">
    <property type="entry name" value="GLUTAMATE_ASPARTATE IMPORT SOLUTE-BINDING PROTEIN"/>
    <property type="match status" value="1"/>
</dbReference>
<keyword evidence="3 4" id="KW-0732">Signal</keyword>
<dbReference type="InterPro" id="IPR051455">
    <property type="entry name" value="Bact_solute-bind_prot3"/>
</dbReference>
<gene>
    <name evidence="7" type="ORF">C6570_02335</name>
</gene>
<reference evidence="7 8" key="1">
    <citation type="submission" date="2018-03" db="EMBL/GenBank/DDBJ databases">
        <title>Genome sequencing of Ottowia sp.</title>
        <authorList>
            <person name="Kim S.-J."/>
            <person name="Heo J."/>
            <person name="Kwon S.-W."/>
        </authorList>
    </citation>
    <scope>NUCLEOTIDE SEQUENCE [LARGE SCALE GENOMIC DNA]</scope>
    <source>
        <strain evidence="7 8">KADR8-3</strain>
    </source>
</reference>
<dbReference type="SMART" id="SM00079">
    <property type="entry name" value="PBPe"/>
    <property type="match status" value="1"/>
</dbReference>
<dbReference type="OrthoDB" id="7240770at2"/>
<organism evidence="7 8">
    <name type="scientific">Ottowia oryzae</name>
    <dbReference type="NCBI Taxonomy" id="2109914"/>
    <lineage>
        <taxon>Bacteria</taxon>
        <taxon>Pseudomonadati</taxon>
        <taxon>Pseudomonadota</taxon>
        <taxon>Betaproteobacteria</taxon>
        <taxon>Burkholderiales</taxon>
        <taxon>Comamonadaceae</taxon>
        <taxon>Ottowia</taxon>
    </lineage>
</organism>
<evidence type="ECO:0000256" key="2">
    <source>
        <dbReference type="ARBA" id="ARBA00022448"/>
    </source>
</evidence>
<keyword evidence="2" id="KW-0813">Transport</keyword>
<evidence type="ECO:0000256" key="3">
    <source>
        <dbReference type="ARBA" id="ARBA00022729"/>
    </source>
</evidence>
<comment type="similarity">
    <text evidence="1">Belongs to the bacterial solute-binding protein 3 family.</text>
</comment>
<dbReference type="AlphaFoldDB" id="A0A2S0MBM8"/>
<dbReference type="SMART" id="SM00062">
    <property type="entry name" value="PBPb"/>
    <property type="match status" value="1"/>
</dbReference>
<evidence type="ECO:0000259" key="6">
    <source>
        <dbReference type="SMART" id="SM00079"/>
    </source>
</evidence>
<feature type="chain" id="PRO_5015490148" evidence="4">
    <location>
        <begin position="23"/>
        <end position="300"/>
    </location>
</feature>
<evidence type="ECO:0000259" key="5">
    <source>
        <dbReference type="SMART" id="SM00062"/>
    </source>
</evidence>
<dbReference type="GO" id="GO:0015276">
    <property type="term" value="F:ligand-gated monoatomic ion channel activity"/>
    <property type="evidence" value="ECO:0007669"/>
    <property type="project" value="InterPro"/>
</dbReference>
<protein>
    <submittedName>
        <fullName evidence="7">Amino acid ABC transporter substrate-binding protein</fullName>
    </submittedName>
</protein>
<dbReference type="GO" id="GO:0030288">
    <property type="term" value="C:outer membrane-bounded periplasmic space"/>
    <property type="evidence" value="ECO:0007669"/>
    <property type="project" value="TreeGrafter"/>
</dbReference>
<feature type="signal peptide" evidence="4">
    <location>
        <begin position="1"/>
        <end position="22"/>
    </location>
</feature>
<dbReference type="Proteomes" id="UP000239709">
    <property type="component" value="Chromosome"/>
</dbReference>
<evidence type="ECO:0000256" key="4">
    <source>
        <dbReference type="SAM" id="SignalP"/>
    </source>
</evidence>
<dbReference type="EMBL" id="CP027666">
    <property type="protein sequence ID" value="AVO33217.1"/>
    <property type="molecule type" value="Genomic_DNA"/>
</dbReference>
<proteinExistence type="inferred from homology"/>
<dbReference type="Pfam" id="PF00497">
    <property type="entry name" value="SBP_bac_3"/>
    <property type="match status" value="1"/>
</dbReference>
<dbReference type="CDD" id="cd13688">
    <property type="entry name" value="PBP2_GltI_DEBP"/>
    <property type="match status" value="1"/>
</dbReference>
<dbReference type="RefSeq" id="WP_106701696.1">
    <property type="nucleotide sequence ID" value="NZ_CP027666.1"/>
</dbReference>
<sequence length="300" mass="32878">MGLANWARCGVLAALCAGTATASGAAELDRIRQAGKIVVAHRESSIPFSYLDANQRPVGYSMDICARVINAIRAQLKMPDLPVEYLMVTASSRVPAIASHKASLECGSTTNTAERRKQVDYTIPHFISSSRFLVKKASGIQRIEDLAGKRVVSTKGTTSLTVFRRLDKELGLRATVQKADDHAAAFAAVAKGEADAFVMDDVLLYGQRAIAAKPDDFVVVGKPLTIEPYAIMLPKDEPEFKALVGDEIRRLIRTGEIYQLYTKWFERPVPPKGVVMQMPMSFLLRDSFKFPSDKVGDLGE</sequence>
<dbReference type="InterPro" id="IPR001638">
    <property type="entry name" value="Solute-binding_3/MltF_N"/>
</dbReference>
<name>A0A2S0MBM8_9BURK</name>
<dbReference type="GO" id="GO:0016020">
    <property type="term" value="C:membrane"/>
    <property type="evidence" value="ECO:0007669"/>
    <property type="project" value="InterPro"/>
</dbReference>
<keyword evidence="8" id="KW-1185">Reference proteome</keyword>
<dbReference type="KEGG" id="otk:C6570_02335"/>
<feature type="domain" description="Solute-binding protein family 3/N-terminal" evidence="5">
    <location>
        <begin position="36"/>
        <end position="268"/>
    </location>
</feature>
<dbReference type="InterPro" id="IPR001320">
    <property type="entry name" value="Iontro_rcpt_C"/>
</dbReference>
<dbReference type="GO" id="GO:0005576">
    <property type="term" value="C:extracellular region"/>
    <property type="evidence" value="ECO:0007669"/>
    <property type="project" value="TreeGrafter"/>
</dbReference>
<dbReference type="SUPFAM" id="SSF53850">
    <property type="entry name" value="Periplasmic binding protein-like II"/>
    <property type="match status" value="1"/>
</dbReference>
<evidence type="ECO:0000313" key="8">
    <source>
        <dbReference type="Proteomes" id="UP000239709"/>
    </source>
</evidence>
<dbReference type="PANTHER" id="PTHR30085">
    <property type="entry name" value="AMINO ACID ABC TRANSPORTER PERMEASE"/>
    <property type="match status" value="1"/>
</dbReference>
<accession>A0A2S0MBM8</accession>